<accession>A0ABN7WE37</accession>
<name>A0ABN7WE37_GIGMA</name>
<dbReference type="Proteomes" id="UP000789901">
    <property type="component" value="Unassembled WGS sequence"/>
</dbReference>
<proteinExistence type="predicted"/>
<keyword evidence="2" id="KW-1185">Reference proteome</keyword>
<evidence type="ECO:0000313" key="1">
    <source>
        <dbReference type="EMBL" id="CAG8828629.1"/>
    </source>
</evidence>
<dbReference type="EMBL" id="CAJVQB010040629">
    <property type="protein sequence ID" value="CAG8828629.1"/>
    <property type="molecule type" value="Genomic_DNA"/>
</dbReference>
<evidence type="ECO:0000313" key="2">
    <source>
        <dbReference type="Proteomes" id="UP000789901"/>
    </source>
</evidence>
<protein>
    <submittedName>
        <fullName evidence="1">39550_t:CDS:1</fullName>
    </submittedName>
</protein>
<comment type="caution">
    <text evidence="1">The sequence shown here is derived from an EMBL/GenBank/DDBJ whole genome shotgun (WGS) entry which is preliminary data.</text>
</comment>
<gene>
    <name evidence="1" type="ORF">GMARGA_LOCUS29758</name>
</gene>
<organism evidence="1 2">
    <name type="scientific">Gigaspora margarita</name>
    <dbReference type="NCBI Taxonomy" id="4874"/>
    <lineage>
        <taxon>Eukaryota</taxon>
        <taxon>Fungi</taxon>
        <taxon>Fungi incertae sedis</taxon>
        <taxon>Mucoromycota</taxon>
        <taxon>Glomeromycotina</taxon>
        <taxon>Glomeromycetes</taxon>
        <taxon>Diversisporales</taxon>
        <taxon>Gigasporaceae</taxon>
        <taxon>Gigaspora</taxon>
    </lineage>
</organism>
<sequence>IYAQYSNEDICSANTDDSSRNYFRKHRNEKSKNNTSSVLEEYFTAIKENCNPLDF</sequence>
<feature type="non-terminal residue" evidence="1">
    <location>
        <position position="1"/>
    </location>
</feature>
<reference evidence="1 2" key="1">
    <citation type="submission" date="2021-06" db="EMBL/GenBank/DDBJ databases">
        <authorList>
            <person name="Kallberg Y."/>
            <person name="Tangrot J."/>
            <person name="Rosling A."/>
        </authorList>
    </citation>
    <scope>NUCLEOTIDE SEQUENCE [LARGE SCALE GENOMIC DNA]</scope>
    <source>
        <strain evidence="1 2">120-4 pot B 10/14</strain>
    </source>
</reference>